<dbReference type="Pfam" id="PF11162">
    <property type="entry name" value="DUF2946"/>
    <property type="match status" value="1"/>
</dbReference>
<dbReference type="Proteomes" id="UP000316801">
    <property type="component" value="Unassembled WGS sequence"/>
</dbReference>
<organism evidence="2 3">
    <name type="scientific">Rhizobium straminoryzae</name>
    <dbReference type="NCBI Taxonomy" id="1387186"/>
    <lineage>
        <taxon>Bacteria</taxon>
        <taxon>Pseudomonadati</taxon>
        <taxon>Pseudomonadota</taxon>
        <taxon>Alphaproteobacteria</taxon>
        <taxon>Hyphomicrobiales</taxon>
        <taxon>Rhizobiaceae</taxon>
        <taxon>Rhizobium/Agrobacterium group</taxon>
        <taxon>Rhizobium</taxon>
    </lineage>
</organism>
<gene>
    <name evidence="2" type="ORF">FNA46_00480</name>
</gene>
<dbReference type="EMBL" id="VJMG01000002">
    <property type="protein sequence ID" value="TRL43241.1"/>
    <property type="molecule type" value="Genomic_DNA"/>
</dbReference>
<reference evidence="2 3" key="1">
    <citation type="submission" date="2019-07" db="EMBL/GenBank/DDBJ databases">
        <title>Ln-dependent methylotrophs.</title>
        <authorList>
            <person name="Tani A."/>
        </authorList>
    </citation>
    <scope>NUCLEOTIDE SEQUENCE [LARGE SCALE GENOMIC DNA]</scope>
    <source>
        <strain evidence="2 3">SM12</strain>
    </source>
</reference>
<evidence type="ECO:0000313" key="2">
    <source>
        <dbReference type="EMBL" id="TRL43241.1"/>
    </source>
</evidence>
<dbReference type="AlphaFoldDB" id="A0A549TIM5"/>
<sequence length="141" mass="14364">MRDRMLAGALALVFGYLLLLQAAVGDYSRSMMGAALLTDQGTLCTAHGPQGPAAHEDQAAATGAGQSDHETDHGRLLPDCCGMLCRLAANLSVALLAPPAAGSPTLVAPPDEPVFARAADARPQTLLRGLSGAARAPPILI</sequence>
<dbReference type="RefSeq" id="WP_142880375.1">
    <property type="nucleotide sequence ID" value="NZ_VJMG01000002.1"/>
</dbReference>
<dbReference type="InterPro" id="IPR021333">
    <property type="entry name" value="DUF2946"/>
</dbReference>
<evidence type="ECO:0000313" key="3">
    <source>
        <dbReference type="Proteomes" id="UP000316801"/>
    </source>
</evidence>
<accession>A0A549TIM5</accession>
<keyword evidence="3" id="KW-1185">Reference proteome</keyword>
<name>A0A549TIM5_9HYPH</name>
<protein>
    <submittedName>
        <fullName evidence="2">DUF2946 domain-containing protein</fullName>
    </submittedName>
</protein>
<evidence type="ECO:0000256" key="1">
    <source>
        <dbReference type="SAM" id="MobiDB-lite"/>
    </source>
</evidence>
<proteinExistence type="predicted"/>
<comment type="caution">
    <text evidence="2">The sequence shown here is derived from an EMBL/GenBank/DDBJ whole genome shotgun (WGS) entry which is preliminary data.</text>
</comment>
<feature type="region of interest" description="Disordered" evidence="1">
    <location>
        <begin position="47"/>
        <end position="72"/>
    </location>
</feature>